<accession>A0A1M7E0G6</accession>
<dbReference type="SUPFAM" id="SSF82784">
    <property type="entry name" value="OsmC-like"/>
    <property type="match status" value="1"/>
</dbReference>
<dbReference type="PANTHER" id="PTHR33797">
    <property type="entry name" value="ORGANIC HYDROPEROXIDE RESISTANCE PROTEIN-LIKE"/>
    <property type="match status" value="1"/>
</dbReference>
<evidence type="ECO:0000256" key="1">
    <source>
        <dbReference type="ARBA" id="ARBA00007378"/>
    </source>
</evidence>
<sequence length="140" mass="14636">MKTLYTTQATATGGRNGQVKSENGIVALEVRYPKALGGANDDYANPEMLFAAGYSACFDSALNLVIKKENIQTGETTVTASVSIGQNDAGGFGLEAALHAIIPGVTLDVAQDLIEKAHQVCPYSNATRGNMLVTLTVSNN</sequence>
<reference evidence="3" key="1">
    <citation type="submission" date="2016-11" db="EMBL/GenBank/DDBJ databases">
        <authorList>
            <person name="Varghese N."/>
            <person name="Submissions S."/>
        </authorList>
    </citation>
    <scope>NUCLEOTIDE SEQUENCE [LARGE SCALE GENOMIC DNA]</scope>
    <source>
        <strain evidence="3">DSM 3661</strain>
    </source>
</reference>
<dbReference type="AlphaFoldDB" id="A0A1M7E0G6"/>
<organism evidence="2 3">
    <name type="scientific">Flavobacterium xanthum</name>
    <dbReference type="NCBI Taxonomy" id="69322"/>
    <lineage>
        <taxon>Bacteria</taxon>
        <taxon>Pseudomonadati</taxon>
        <taxon>Bacteroidota</taxon>
        <taxon>Flavobacteriia</taxon>
        <taxon>Flavobacteriales</taxon>
        <taxon>Flavobacteriaceae</taxon>
        <taxon>Flavobacterium</taxon>
    </lineage>
</organism>
<name>A0A1M7E0G6_9FLAO</name>
<dbReference type="GO" id="GO:0006979">
    <property type="term" value="P:response to oxidative stress"/>
    <property type="evidence" value="ECO:0007669"/>
    <property type="project" value="InterPro"/>
</dbReference>
<dbReference type="InterPro" id="IPR003718">
    <property type="entry name" value="OsmC/Ohr_fam"/>
</dbReference>
<dbReference type="NCBIfam" id="TIGR03561">
    <property type="entry name" value="organ_hyd_perox"/>
    <property type="match status" value="1"/>
</dbReference>
<dbReference type="InterPro" id="IPR015946">
    <property type="entry name" value="KH_dom-like_a/b"/>
</dbReference>
<dbReference type="PANTHER" id="PTHR33797:SF2">
    <property type="entry name" value="ORGANIC HYDROPEROXIDE RESISTANCE PROTEIN-LIKE"/>
    <property type="match status" value="1"/>
</dbReference>
<keyword evidence="3" id="KW-1185">Reference proteome</keyword>
<dbReference type="RefSeq" id="WP_073353194.1">
    <property type="nucleotide sequence ID" value="NZ_FRBU01000015.1"/>
</dbReference>
<gene>
    <name evidence="2" type="ORF">SAMN05443669_101552</name>
</gene>
<evidence type="ECO:0000313" key="3">
    <source>
        <dbReference type="Proteomes" id="UP000184260"/>
    </source>
</evidence>
<evidence type="ECO:0000313" key="2">
    <source>
        <dbReference type="EMBL" id="SHL85098.1"/>
    </source>
</evidence>
<dbReference type="Pfam" id="PF02566">
    <property type="entry name" value="OsmC"/>
    <property type="match status" value="1"/>
</dbReference>
<dbReference type="OrthoDB" id="9797508at2"/>
<dbReference type="Proteomes" id="UP000184260">
    <property type="component" value="Unassembled WGS sequence"/>
</dbReference>
<dbReference type="Gene3D" id="2.20.25.10">
    <property type="match status" value="1"/>
</dbReference>
<dbReference type="Gene3D" id="3.30.300.20">
    <property type="match status" value="1"/>
</dbReference>
<protein>
    <submittedName>
        <fullName evidence="2">Peroxiredoxin, Ohr subfamily</fullName>
    </submittedName>
</protein>
<dbReference type="InterPro" id="IPR036102">
    <property type="entry name" value="OsmC/Ohrsf"/>
</dbReference>
<dbReference type="STRING" id="69322.SAMN05443669_101552"/>
<dbReference type="InterPro" id="IPR019953">
    <property type="entry name" value="OHR"/>
</dbReference>
<dbReference type="EMBL" id="FRBU01000015">
    <property type="protein sequence ID" value="SHL85098.1"/>
    <property type="molecule type" value="Genomic_DNA"/>
</dbReference>
<proteinExistence type="inferred from homology"/>
<comment type="similarity">
    <text evidence="1">Belongs to the OsmC/Ohr family.</text>
</comment>